<keyword evidence="1" id="KW-0812">Transmembrane</keyword>
<name>A0A2U1T8T9_9CORY</name>
<reference evidence="3" key="1">
    <citation type="submission" date="2018-04" db="EMBL/GenBank/DDBJ databases">
        <authorList>
            <person name="Liu S."/>
            <person name="Wang Z."/>
            <person name="Li J."/>
        </authorList>
    </citation>
    <scope>NUCLEOTIDE SEQUENCE [LARGE SCALE GENOMIC DNA]</scope>
    <source>
        <strain evidence="3">2189</strain>
    </source>
</reference>
<protein>
    <submittedName>
        <fullName evidence="2">Uncharacterized protein</fullName>
    </submittedName>
</protein>
<comment type="caution">
    <text evidence="2">The sequence shown here is derived from an EMBL/GenBank/DDBJ whole genome shotgun (WGS) entry which is preliminary data.</text>
</comment>
<dbReference type="EMBL" id="QEEZ01000003">
    <property type="protein sequence ID" value="PWC02434.1"/>
    <property type="molecule type" value="Genomic_DNA"/>
</dbReference>
<gene>
    <name evidence="2" type="ORF">DF222_02035</name>
</gene>
<keyword evidence="3" id="KW-1185">Reference proteome</keyword>
<dbReference type="AlphaFoldDB" id="A0A2U1T8T9"/>
<evidence type="ECO:0000256" key="1">
    <source>
        <dbReference type="SAM" id="Phobius"/>
    </source>
</evidence>
<feature type="transmembrane region" description="Helical" evidence="1">
    <location>
        <begin position="27"/>
        <end position="49"/>
    </location>
</feature>
<dbReference type="KEGG" id="cyz:C3B44_09235"/>
<evidence type="ECO:0000313" key="3">
    <source>
        <dbReference type="Proteomes" id="UP000244989"/>
    </source>
</evidence>
<keyword evidence="1" id="KW-0472">Membrane</keyword>
<dbReference type="RefSeq" id="WP_108432120.1">
    <property type="nucleotide sequence ID" value="NZ_CP026947.1"/>
</dbReference>
<evidence type="ECO:0000313" key="2">
    <source>
        <dbReference type="EMBL" id="PWC02434.1"/>
    </source>
</evidence>
<organism evidence="2 3">
    <name type="scientific">Corynebacterium yudongzhengii</name>
    <dbReference type="NCBI Taxonomy" id="2080740"/>
    <lineage>
        <taxon>Bacteria</taxon>
        <taxon>Bacillati</taxon>
        <taxon>Actinomycetota</taxon>
        <taxon>Actinomycetes</taxon>
        <taxon>Mycobacteriales</taxon>
        <taxon>Corynebacteriaceae</taxon>
        <taxon>Corynebacterium</taxon>
    </lineage>
</organism>
<accession>A0A2U1T8T9</accession>
<keyword evidence="1" id="KW-1133">Transmembrane helix</keyword>
<proteinExistence type="predicted"/>
<sequence length="88" mass="9288">MGTTATAIIIAILAGIGTVYTWDTNKLLSLALAAVTMIAGIIGTVGAFISALGLFFKLLPLVLVGVGIYLIYKVVQKNRDEQPPVKQQ</sequence>
<feature type="transmembrane region" description="Helical" evidence="1">
    <location>
        <begin position="6"/>
        <end position="22"/>
    </location>
</feature>
<dbReference type="Proteomes" id="UP000244989">
    <property type="component" value="Unassembled WGS sequence"/>
</dbReference>
<feature type="transmembrane region" description="Helical" evidence="1">
    <location>
        <begin position="55"/>
        <end position="72"/>
    </location>
</feature>